<feature type="transmembrane region" description="Helical" evidence="7">
    <location>
        <begin position="449"/>
        <end position="471"/>
    </location>
</feature>
<evidence type="ECO:0000256" key="8">
    <source>
        <dbReference type="SAM" id="SignalP"/>
    </source>
</evidence>
<protein>
    <submittedName>
        <fullName evidence="10">FAD-dependent urate hydroxylase 5</fullName>
    </submittedName>
</protein>
<keyword evidence="7" id="KW-0812">Transmembrane</keyword>
<evidence type="ECO:0000256" key="5">
    <source>
        <dbReference type="ARBA" id="ARBA00023002"/>
    </source>
</evidence>
<dbReference type="InterPro" id="IPR050562">
    <property type="entry name" value="FAD_mOase_fung"/>
</dbReference>
<dbReference type="Proteomes" id="UP000186583">
    <property type="component" value="Unassembled WGS sequence"/>
</dbReference>
<keyword evidence="5" id="KW-0560">Oxidoreductase</keyword>
<dbReference type="InterPro" id="IPR036188">
    <property type="entry name" value="FAD/NAD-bd_sf"/>
</dbReference>
<dbReference type="PANTHER" id="PTHR47356:SF2">
    <property type="entry name" value="FAD-BINDING DOMAIN-CONTAINING PROTEIN-RELATED"/>
    <property type="match status" value="1"/>
</dbReference>
<dbReference type="Pfam" id="PF01494">
    <property type="entry name" value="FAD_binding_3"/>
    <property type="match status" value="1"/>
</dbReference>
<dbReference type="Gene3D" id="3.50.50.60">
    <property type="entry name" value="FAD/NAD(P)-binding domain"/>
    <property type="match status" value="1"/>
</dbReference>
<feature type="domain" description="FAD-binding" evidence="9">
    <location>
        <begin position="3"/>
        <end position="341"/>
    </location>
</feature>
<keyword evidence="8" id="KW-0732">Signal</keyword>
<dbReference type="PRINTS" id="PR00420">
    <property type="entry name" value="RNGMNOXGNASE"/>
</dbReference>
<comment type="caution">
    <text evidence="10">The sequence shown here is derived from an EMBL/GenBank/DDBJ whole genome shotgun (WGS) entry which is preliminary data.</text>
</comment>
<proteinExistence type="inferred from homology"/>
<dbReference type="SUPFAM" id="SSF51905">
    <property type="entry name" value="FAD/NAD(P)-binding domain"/>
    <property type="match status" value="1"/>
</dbReference>
<keyword evidence="7" id="KW-0472">Membrane</keyword>
<evidence type="ECO:0000313" key="11">
    <source>
        <dbReference type="Proteomes" id="UP000186583"/>
    </source>
</evidence>
<evidence type="ECO:0000256" key="3">
    <source>
        <dbReference type="ARBA" id="ARBA00022630"/>
    </source>
</evidence>
<dbReference type="GO" id="GO:0071949">
    <property type="term" value="F:FAD binding"/>
    <property type="evidence" value="ECO:0007669"/>
    <property type="project" value="InterPro"/>
</dbReference>
<keyword evidence="6" id="KW-0503">Monooxygenase</keyword>
<comment type="similarity">
    <text evidence="2">Belongs to the paxM FAD-dependent monooxygenase family.</text>
</comment>
<dbReference type="OrthoDB" id="16820at2759"/>
<keyword evidence="7" id="KW-1133">Transmembrane helix</keyword>
<organism evidence="10 11">
    <name type="scientific">Colletotrichum chlorophyti</name>
    <dbReference type="NCBI Taxonomy" id="708187"/>
    <lineage>
        <taxon>Eukaryota</taxon>
        <taxon>Fungi</taxon>
        <taxon>Dikarya</taxon>
        <taxon>Ascomycota</taxon>
        <taxon>Pezizomycotina</taxon>
        <taxon>Sordariomycetes</taxon>
        <taxon>Hypocreomycetidae</taxon>
        <taxon>Glomerellales</taxon>
        <taxon>Glomerellaceae</taxon>
        <taxon>Colletotrichum</taxon>
    </lineage>
</organism>
<feature type="chain" id="PRO_5012819212" evidence="8">
    <location>
        <begin position="19"/>
        <end position="477"/>
    </location>
</feature>
<dbReference type="PANTHER" id="PTHR47356">
    <property type="entry name" value="FAD-DEPENDENT MONOOXYGENASE ASQG-RELATED"/>
    <property type="match status" value="1"/>
</dbReference>
<evidence type="ECO:0000256" key="6">
    <source>
        <dbReference type="ARBA" id="ARBA00023033"/>
    </source>
</evidence>
<dbReference type="GO" id="GO:0004497">
    <property type="term" value="F:monooxygenase activity"/>
    <property type="evidence" value="ECO:0007669"/>
    <property type="project" value="UniProtKB-KW"/>
</dbReference>
<gene>
    <name evidence="10" type="ORF">CCHL11_07153</name>
</gene>
<dbReference type="EMBL" id="MPGH01000046">
    <property type="protein sequence ID" value="OLN94167.1"/>
    <property type="molecule type" value="Genomic_DNA"/>
</dbReference>
<evidence type="ECO:0000313" key="10">
    <source>
        <dbReference type="EMBL" id="OLN94167.1"/>
    </source>
</evidence>
<reference evidence="10 11" key="1">
    <citation type="submission" date="2016-11" db="EMBL/GenBank/DDBJ databases">
        <title>Draft Genome Assembly of Colletotrichum chlorophyti a pathogen of herbaceous plants.</title>
        <authorList>
            <person name="Gan P."/>
            <person name="Narusaka M."/>
            <person name="Tsushima A."/>
            <person name="Narusaka Y."/>
            <person name="Takano Y."/>
            <person name="Shirasu K."/>
        </authorList>
    </citation>
    <scope>NUCLEOTIDE SEQUENCE [LARGE SCALE GENOMIC DNA]</scope>
    <source>
        <strain evidence="10 11">NTL11</strain>
    </source>
</reference>
<dbReference type="InterPro" id="IPR002938">
    <property type="entry name" value="FAD-bd"/>
</dbReference>
<accession>A0A1Q8S0R8</accession>
<evidence type="ECO:0000256" key="4">
    <source>
        <dbReference type="ARBA" id="ARBA00022827"/>
    </source>
</evidence>
<keyword evidence="4" id="KW-0274">FAD</keyword>
<comment type="cofactor">
    <cofactor evidence="1">
        <name>FAD</name>
        <dbReference type="ChEBI" id="CHEBI:57692"/>
    </cofactor>
</comment>
<name>A0A1Q8S0R8_9PEZI</name>
<keyword evidence="11" id="KW-1185">Reference proteome</keyword>
<sequence>MTLKVVIVGASIAGLSLANMLERVGIDYVLLEAYPEIAPQVGASIGLLPNGLRILDQLGCYERIRAMAGDCYHRMNFREVGGRLLSSAGSVTMSERLEQQTGYPAVWVDRQMLLQVLYDNLKCKDRVFAGKRAVRVEMTASGVTVCTKDGSSYVGDVLVGADGVHSIVRQEMWRIAGTTSPEAFPPQEVSKVQSSTKCIFGISNRPSNFPPGTNQESALSRGRCYLAVSGPGERVYWFFFVALRETRYGSSIPRFSKEEETALARCHLSDLITGGMTFGDLYENRIASTLVALEEHVFSRWHFGSIVLVGDSAHKVHPITAQGGNGAMESAAHLVNALARIDASANLPTPESIEAALSEVHARRSHRAEAMMKSGRRNGAILCQEFPFAKHVIRLVLPLLGDNVLFRDMLKYALSGPRVEGLPVPARPHATPYLDELPPRGQGSGVFDWVAWTASAVGIGLLGVLVCRGILWGAVLL</sequence>
<evidence type="ECO:0000259" key="9">
    <source>
        <dbReference type="Pfam" id="PF01494"/>
    </source>
</evidence>
<feature type="signal peptide" evidence="8">
    <location>
        <begin position="1"/>
        <end position="18"/>
    </location>
</feature>
<keyword evidence="3" id="KW-0285">Flavoprotein</keyword>
<dbReference type="AlphaFoldDB" id="A0A1Q8S0R8"/>
<dbReference type="STRING" id="708187.A0A1Q8S0R8"/>
<evidence type="ECO:0000256" key="2">
    <source>
        <dbReference type="ARBA" id="ARBA00007992"/>
    </source>
</evidence>
<evidence type="ECO:0000256" key="1">
    <source>
        <dbReference type="ARBA" id="ARBA00001974"/>
    </source>
</evidence>
<evidence type="ECO:0000256" key="7">
    <source>
        <dbReference type="SAM" id="Phobius"/>
    </source>
</evidence>